<evidence type="ECO:0000256" key="1">
    <source>
        <dbReference type="ARBA" id="ARBA00004651"/>
    </source>
</evidence>
<feature type="transmembrane region" description="Helical" evidence="7">
    <location>
        <begin position="111"/>
        <end position="132"/>
    </location>
</feature>
<accession>A0A3P7NX16</accession>
<evidence type="ECO:0000313" key="10">
    <source>
        <dbReference type="Proteomes" id="UP000279029"/>
    </source>
</evidence>
<comment type="similarity">
    <text evidence="7">Belongs to the binding-protein-dependent transport system permease family.</text>
</comment>
<evidence type="ECO:0000256" key="6">
    <source>
        <dbReference type="ARBA" id="ARBA00023136"/>
    </source>
</evidence>
<dbReference type="Pfam" id="PF00528">
    <property type="entry name" value="BPD_transp_1"/>
    <property type="match status" value="1"/>
</dbReference>
<feature type="transmembrane region" description="Helical" evidence="7">
    <location>
        <begin position="248"/>
        <end position="272"/>
    </location>
</feature>
<protein>
    <submittedName>
        <fullName evidence="9">Sugar ABC transporter permease</fullName>
    </submittedName>
</protein>
<sequence>MNEHRLGKFYWLKASWIYIVCFLLMILSIMPFWILIVNATRSTDQIQQGFSLIPSGFMEYNYTVLTNRGFDIWRGFLNSFTISASATFMALYFSALTAYGLVVYDFKAKKYIFALIAFILMIPAQISMIGFYRMMLNANLTDSYIPLIFPAMATPATVFFIRQYLLSSFPKDLVSAARIDGAKEIQIFHTIALPVMKPALATMGIFAFVGSWNNFLMPLMLISDEKKYTLPMLVQLLKADIYRTEFGGIYLGIAMTILPLLLVYLIFSRYIIAGVALGGLKE</sequence>
<dbReference type="KEGG" id="cbar:PATL70BA_1638"/>
<evidence type="ECO:0000259" key="8">
    <source>
        <dbReference type="PROSITE" id="PS50928"/>
    </source>
</evidence>
<keyword evidence="3" id="KW-1003">Cell membrane</keyword>
<evidence type="ECO:0000256" key="5">
    <source>
        <dbReference type="ARBA" id="ARBA00022989"/>
    </source>
</evidence>
<feature type="transmembrane region" description="Helical" evidence="7">
    <location>
        <begin position="76"/>
        <end position="99"/>
    </location>
</feature>
<keyword evidence="10" id="KW-1185">Reference proteome</keyword>
<dbReference type="GO" id="GO:0005886">
    <property type="term" value="C:plasma membrane"/>
    <property type="evidence" value="ECO:0007669"/>
    <property type="project" value="UniProtKB-SubCell"/>
</dbReference>
<dbReference type="GO" id="GO:0055085">
    <property type="term" value="P:transmembrane transport"/>
    <property type="evidence" value="ECO:0007669"/>
    <property type="project" value="InterPro"/>
</dbReference>
<organism evidence="9 10">
    <name type="scientific">Petrocella atlantisensis</name>
    <dbReference type="NCBI Taxonomy" id="2173034"/>
    <lineage>
        <taxon>Bacteria</taxon>
        <taxon>Bacillati</taxon>
        <taxon>Bacillota</taxon>
        <taxon>Clostridia</taxon>
        <taxon>Lachnospirales</taxon>
        <taxon>Vallitaleaceae</taxon>
        <taxon>Petrocella</taxon>
    </lineage>
</organism>
<dbReference type="Proteomes" id="UP000279029">
    <property type="component" value="Chromosome"/>
</dbReference>
<dbReference type="CDD" id="cd06261">
    <property type="entry name" value="TM_PBP2"/>
    <property type="match status" value="1"/>
</dbReference>
<dbReference type="EMBL" id="LR130778">
    <property type="protein sequence ID" value="VDN47525.1"/>
    <property type="molecule type" value="Genomic_DNA"/>
</dbReference>
<keyword evidence="5 7" id="KW-1133">Transmembrane helix</keyword>
<evidence type="ECO:0000256" key="7">
    <source>
        <dbReference type="RuleBase" id="RU363032"/>
    </source>
</evidence>
<dbReference type="InterPro" id="IPR035906">
    <property type="entry name" value="MetI-like_sf"/>
</dbReference>
<dbReference type="Gene3D" id="1.10.3720.10">
    <property type="entry name" value="MetI-like"/>
    <property type="match status" value="1"/>
</dbReference>
<evidence type="ECO:0000256" key="3">
    <source>
        <dbReference type="ARBA" id="ARBA00022475"/>
    </source>
</evidence>
<comment type="subcellular location">
    <subcellularLocation>
        <location evidence="1 7">Cell membrane</location>
        <topology evidence="1 7">Multi-pass membrane protein</topology>
    </subcellularLocation>
</comment>
<evidence type="ECO:0000256" key="4">
    <source>
        <dbReference type="ARBA" id="ARBA00022692"/>
    </source>
</evidence>
<dbReference type="AlphaFoldDB" id="A0A3P7NX16"/>
<proteinExistence type="inferred from homology"/>
<keyword evidence="4 7" id="KW-0812">Transmembrane</keyword>
<dbReference type="PANTHER" id="PTHR43744">
    <property type="entry name" value="ABC TRANSPORTER PERMEASE PROTEIN MG189-RELATED-RELATED"/>
    <property type="match status" value="1"/>
</dbReference>
<keyword evidence="2 7" id="KW-0813">Transport</keyword>
<evidence type="ECO:0000313" key="9">
    <source>
        <dbReference type="EMBL" id="VDN47525.1"/>
    </source>
</evidence>
<feature type="domain" description="ABC transmembrane type-1" evidence="8">
    <location>
        <begin position="76"/>
        <end position="267"/>
    </location>
</feature>
<dbReference type="OrthoDB" id="9771544at2"/>
<dbReference type="PROSITE" id="PS50928">
    <property type="entry name" value="ABC_TM1"/>
    <property type="match status" value="1"/>
</dbReference>
<evidence type="ECO:0000256" key="2">
    <source>
        <dbReference type="ARBA" id="ARBA00022448"/>
    </source>
</evidence>
<feature type="transmembrane region" description="Helical" evidence="7">
    <location>
        <begin position="16"/>
        <end position="37"/>
    </location>
</feature>
<feature type="transmembrane region" description="Helical" evidence="7">
    <location>
        <begin position="144"/>
        <end position="165"/>
    </location>
</feature>
<dbReference type="SUPFAM" id="SSF161098">
    <property type="entry name" value="MetI-like"/>
    <property type="match status" value="1"/>
</dbReference>
<keyword evidence="6 7" id="KW-0472">Membrane</keyword>
<dbReference type="PANTHER" id="PTHR43744:SF2">
    <property type="entry name" value="ARABINOOLIGOSACCHARIDES TRANSPORT SYSTEM PERMEASE PROTEIN ARAQ"/>
    <property type="match status" value="1"/>
</dbReference>
<gene>
    <name evidence="9" type="ORF">PATL70BA_1638</name>
</gene>
<dbReference type="RefSeq" id="WP_125136821.1">
    <property type="nucleotide sequence ID" value="NZ_LR130778.1"/>
</dbReference>
<reference evidence="9 10" key="1">
    <citation type="submission" date="2018-09" db="EMBL/GenBank/DDBJ databases">
        <authorList>
            <person name="Postec A."/>
        </authorList>
    </citation>
    <scope>NUCLEOTIDE SEQUENCE [LARGE SCALE GENOMIC DNA]</scope>
    <source>
        <strain evidence="9">70B-A</strain>
    </source>
</reference>
<dbReference type="InterPro" id="IPR000515">
    <property type="entry name" value="MetI-like"/>
</dbReference>
<name>A0A3P7NX16_9FIRM</name>